<dbReference type="InterPro" id="IPR028082">
    <property type="entry name" value="Peripla_BP_I"/>
</dbReference>
<evidence type="ECO:0000259" key="4">
    <source>
        <dbReference type="Pfam" id="PF13407"/>
    </source>
</evidence>
<dbReference type="PANTHER" id="PTHR30036:SF1">
    <property type="entry name" value="D-XYLOSE-BINDING PERIPLASMIC PROTEIN"/>
    <property type="match status" value="1"/>
</dbReference>
<dbReference type="GO" id="GO:0030288">
    <property type="term" value="C:outer membrane-bounded periplasmic space"/>
    <property type="evidence" value="ECO:0007669"/>
    <property type="project" value="TreeGrafter"/>
</dbReference>
<feature type="domain" description="Periplasmic binding protein" evidence="4">
    <location>
        <begin position="38"/>
        <end position="292"/>
    </location>
</feature>
<reference evidence="5" key="1">
    <citation type="submission" date="2023-02" db="EMBL/GenBank/DDBJ databases">
        <title>Kitasatospora phosalacinea NBRC 14627.</title>
        <authorList>
            <person name="Ichikawa N."/>
            <person name="Sato H."/>
            <person name="Tonouchi N."/>
        </authorList>
    </citation>
    <scope>NUCLEOTIDE SEQUENCE</scope>
    <source>
        <strain evidence="5">NBRC 14627</strain>
    </source>
</reference>
<sequence>MKPRAFGAAVVAGLVLASAACATTAGAPGKRGDDLTVGVLLPETETSRYETFDRPLIEQAIRHRCPRCTVRYANAENDAQIQHRQMNAMLTQGVDVLVLDPVQEVYLRSLIVEAAQMHVPVVSYDRVAEGPISGYVSFDPAAIGTLQGEGLVKGLGDRARGARVVRVEGPLWNPKHVAVSILERAGAHVSRTYVTSGWTPENAYAVTVGAIANLGAGKIDAVWAANDSLAAGAVSALEEAHADPLPPVSGQDADLSAVQRIVSGEQYMTIYKPYRLQADAAADMALALARGQSLRSIATGTINSATAQDIPSVELAPSLVTVDTVKETVVRGGMYTIDEICTPKYRPACERAGLID</sequence>
<dbReference type="GO" id="GO:0030246">
    <property type="term" value="F:carbohydrate binding"/>
    <property type="evidence" value="ECO:0007669"/>
    <property type="project" value="TreeGrafter"/>
</dbReference>
<evidence type="ECO:0000313" key="5">
    <source>
        <dbReference type="EMBL" id="GLW72764.1"/>
    </source>
</evidence>
<dbReference type="Pfam" id="PF13407">
    <property type="entry name" value="Peripla_BP_4"/>
    <property type="match status" value="1"/>
</dbReference>
<evidence type="ECO:0000256" key="2">
    <source>
        <dbReference type="ARBA" id="ARBA00022729"/>
    </source>
</evidence>
<keyword evidence="2 3" id="KW-0732">Signal</keyword>
<feature type="signal peptide" evidence="3">
    <location>
        <begin position="1"/>
        <end position="22"/>
    </location>
</feature>
<accession>A0A9W6QAN8</accession>
<protein>
    <submittedName>
        <fullName evidence="5">Solute-binding protein</fullName>
    </submittedName>
</protein>
<dbReference type="Gene3D" id="3.40.50.2300">
    <property type="match status" value="2"/>
</dbReference>
<proteinExistence type="predicted"/>
<dbReference type="SUPFAM" id="SSF53822">
    <property type="entry name" value="Periplasmic binding protein-like I"/>
    <property type="match status" value="1"/>
</dbReference>
<comment type="subcellular location">
    <subcellularLocation>
        <location evidence="1">Cell envelope</location>
    </subcellularLocation>
</comment>
<dbReference type="PROSITE" id="PS51257">
    <property type="entry name" value="PROKAR_LIPOPROTEIN"/>
    <property type="match status" value="1"/>
</dbReference>
<name>A0A9W6QAN8_9ACTN</name>
<gene>
    <name evidence="5" type="ORF">Kpho02_50630</name>
</gene>
<dbReference type="InterPro" id="IPR050555">
    <property type="entry name" value="Bact_Solute-Bind_Prot2"/>
</dbReference>
<dbReference type="EMBL" id="BSSA01000020">
    <property type="protein sequence ID" value="GLW72764.1"/>
    <property type="molecule type" value="Genomic_DNA"/>
</dbReference>
<comment type="caution">
    <text evidence="5">The sequence shown here is derived from an EMBL/GenBank/DDBJ whole genome shotgun (WGS) entry which is preliminary data.</text>
</comment>
<evidence type="ECO:0000313" key="6">
    <source>
        <dbReference type="Proteomes" id="UP001165041"/>
    </source>
</evidence>
<dbReference type="RefSeq" id="WP_285738448.1">
    <property type="nucleotide sequence ID" value="NZ_BSSA01000020.1"/>
</dbReference>
<dbReference type="AlphaFoldDB" id="A0A9W6QAN8"/>
<feature type="chain" id="PRO_5040853460" evidence="3">
    <location>
        <begin position="23"/>
        <end position="356"/>
    </location>
</feature>
<dbReference type="Proteomes" id="UP001165041">
    <property type="component" value="Unassembled WGS sequence"/>
</dbReference>
<evidence type="ECO:0000256" key="3">
    <source>
        <dbReference type="SAM" id="SignalP"/>
    </source>
</evidence>
<evidence type="ECO:0000256" key="1">
    <source>
        <dbReference type="ARBA" id="ARBA00004196"/>
    </source>
</evidence>
<dbReference type="PANTHER" id="PTHR30036">
    <property type="entry name" value="D-XYLOSE-BINDING PERIPLASMIC PROTEIN"/>
    <property type="match status" value="1"/>
</dbReference>
<dbReference type="InterPro" id="IPR025997">
    <property type="entry name" value="SBP_2_dom"/>
</dbReference>
<organism evidence="5 6">
    <name type="scientific">Kitasatospora phosalacinea</name>
    <dbReference type="NCBI Taxonomy" id="2065"/>
    <lineage>
        <taxon>Bacteria</taxon>
        <taxon>Bacillati</taxon>
        <taxon>Actinomycetota</taxon>
        <taxon>Actinomycetes</taxon>
        <taxon>Kitasatosporales</taxon>
        <taxon>Streptomycetaceae</taxon>
        <taxon>Kitasatospora</taxon>
    </lineage>
</organism>